<feature type="transmembrane region" description="Helical" evidence="1">
    <location>
        <begin position="111"/>
        <end position="131"/>
    </location>
</feature>
<gene>
    <name evidence="2" type="ORF">pdam_00001950</name>
</gene>
<organism evidence="2 3">
    <name type="scientific">Pocillopora damicornis</name>
    <name type="common">Cauliflower coral</name>
    <name type="synonym">Millepora damicornis</name>
    <dbReference type="NCBI Taxonomy" id="46731"/>
    <lineage>
        <taxon>Eukaryota</taxon>
        <taxon>Metazoa</taxon>
        <taxon>Cnidaria</taxon>
        <taxon>Anthozoa</taxon>
        <taxon>Hexacorallia</taxon>
        <taxon>Scleractinia</taxon>
        <taxon>Astrocoeniina</taxon>
        <taxon>Pocilloporidae</taxon>
        <taxon>Pocillopora</taxon>
    </lineage>
</organism>
<accession>A0A3M6TQE9</accession>
<keyword evidence="1" id="KW-0472">Membrane</keyword>
<reference evidence="2 3" key="1">
    <citation type="journal article" date="2018" name="Sci. Rep.">
        <title>Comparative analysis of the Pocillopora damicornis genome highlights role of immune system in coral evolution.</title>
        <authorList>
            <person name="Cunning R."/>
            <person name="Bay R.A."/>
            <person name="Gillette P."/>
            <person name="Baker A.C."/>
            <person name="Traylor-Knowles N."/>
        </authorList>
    </citation>
    <scope>NUCLEOTIDE SEQUENCE [LARGE SCALE GENOMIC DNA]</scope>
    <source>
        <strain evidence="2">RSMAS</strain>
        <tissue evidence="2">Whole animal</tissue>
    </source>
</reference>
<protein>
    <submittedName>
        <fullName evidence="2">Uncharacterized protein</fullName>
    </submittedName>
</protein>
<keyword evidence="1" id="KW-1133">Transmembrane helix</keyword>
<keyword evidence="3" id="KW-1185">Reference proteome</keyword>
<dbReference type="Proteomes" id="UP000275408">
    <property type="component" value="Unassembled WGS sequence"/>
</dbReference>
<dbReference type="AlphaFoldDB" id="A0A3M6TQE9"/>
<feature type="transmembrane region" description="Helical" evidence="1">
    <location>
        <begin position="21"/>
        <end position="46"/>
    </location>
</feature>
<sequence>MKRVTETRVKGSNSKCKGILSGLRVFVGSFLAIVCVLKDIVGFIFFGTVRLFTESWRCFIRTILRLAKEITVSSMRMILGGVEELWNIVIGNILQAIDCGSRFFVRQLQQIITILGYSVVVVVFAVAYFVIRIMKSFFNH</sequence>
<name>A0A3M6TQE9_POCDA</name>
<comment type="caution">
    <text evidence="2">The sequence shown here is derived from an EMBL/GenBank/DDBJ whole genome shotgun (WGS) entry which is preliminary data.</text>
</comment>
<evidence type="ECO:0000313" key="2">
    <source>
        <dbReference type="EMBL" id="RMX43484.1"/>
    </source>
</evidence>
<proteinExistence type="predicted"/>
<keyword evidence="1" id="KW-0812">Transmembrane</keyword>
<dbReference type="EMBL" id="RCHS01003197">
    <property type="protein sequence ID" value="RMX43484.1"/>
    <property type="molecule type" value="Genomic_DNA"/>
</dbReference>
<evidence type="ECO:0000256" key="1">
    <source>
        <dbReference type="SAM" id="Phobius"/>
    </source>
</evidence>
<evidence type="ECO:0000313" key="3">
    <source>
        <dbReference type="Proteomes" id="UP000275408"/>
    </source>
</evidence>